<dbReference type="NCBIfam" id="TIGR02532">
    <property type="entry name" value="IV_pilin_GFxxxE"/>
    <property type="match status" value="1"/>
</dbReference>
<comment type="caution">
    <text evidence="2">The sequence shown here is derived from an EMBL/GenBank/DDBJ whole genome shotgun (WGS) entry which is preliminary data.</text>
</comment>
<evidence type="ECO:0000313" key="3">
    <source>
        <dbReference type="Proteomes" id="UP001143328"/>
    </source>
</evidence>
<gene>
    <name evidence="2" type="ORF">GCM10017655_37880</name>
</gene>
<reference evidence="2" key="1">
    <citation type="journal article" date="2014" name="Int. J. Syst. Evol. Microbiol.">
        <title>Complete genome sequence of Corynebacterium casei LMG S-19264T (=DSM 44701T), isolated from a smear-ripened cheese.</title>
        <authorList>
            <consortium name="US DOE Joint Genome Institute (JGI-PGF)"/>
            <person name="Walter F."/>
            <person name="Albersmeier A."/>
            <person name="Kalinowski J."/>
            <person name="Ruckert C."/>
        </authorList>
    </citation>
    <scope>NUCLEOTIDE SEQUENCE</scope>
    <source>
        <strain evidence="2">VKM B-2935</strain>
    </source>
</reference>
<dbReference type="Proteomes" id="UP001143328">
    <property type="component" value="Unassembled WGS sequence"/>
</dbReference>
<dbReference type="GO" id="GO:0043683">
    <property type="term" value="P:type IV pilus assembly"/>
    <property type="evidence" value="ECO:0007669"/>
    <property type="project" value="InterPro"/>
</dbReference>
<dbReference type="Pfam" id="PF07963">
    <property type="entry name" value="N_methyl"/>
    <property type="match status" value="1"/>
</dbReference>
<dbReference type="PROSITE" id="PS00409">
    <property type="entry name" value="PROKAR_NTER_METHYL"/>
    <property type="match status" value="1"/>
</dbReference>
<keyword evidence="1" id="KW-1133">Transmembrane helix</keyword>
<dbReference type="RefSeq" id="WP_271196908.1">
    <property type="nucleotide sequence ID" value="NZ_BSFN01000013.1"/>
</dbReference>
<keyword evidence="1" id="KW-0472">Membrane</keyword>
<feature type="transmembrane region" description="Helical" evidence="1">
    <location>
        <begin position="12"/>
        <end position="36"/>
    </location>
</feature>
<proteinExistence type="predicted"/>
<keyword evidence="3" id="KW-1185">Reference proteome</keyword>
<dbReference type="EMBL" id="BSFN01000013">
    <property type="protein sequence ID" value="GLK90724.1"/>
    <property type="molecule type" value="Genomic_DNA"/>
</dbReference>
<evidence type="ECO:0000313" key="2">
    <source>
        <dbReference type="EMBL" id="GLK90724.1"/>
    </source>
</evidence>
<dbReference type="InterPro" id="IPR012902">
    <property type="entry name" value="N_methyl_site"/>
</dbReference>
<evidence type="ECO:0000256" key="1">
    <source>
        <dbReference type="SAM" id="Phobius"/>
    </source>
</evidence>
<protein>
    <recommendedName>
        <fullName evidence="4">Type IV pilus assembly protein PilW</fullName>
    </recommendedName>
</protein>
<accession>A0A9W6KAY9</accession>
<dbReference type="AlphaFoldDB" id="A0A9W6KAY9"/>
<reference evidence="2" key="2">
    <citation type="submission" date="2023-01" db="EMBL/GenBank/DDBJ databases">
        <authorList>
            <person name="Sun Q."/>
            <person name="Evtushenko L."/>
        </authorList>
    </citation>
    <scope>NUCLEOTIDE SEQUENCE</scope>
    <source>
        <strain evidence="2">VKM B-2935</strain>
    </source>
</reference>
<keyword evidence="1" id="KW-0812">Transmembrane</keyword>
<dbReference type="Pfam" id="PF16074">
    <property type="entry name" value="PilW"/>
    <property type="match status" value="1"/>
</dbReference>
<evidence type="ECO:0008006" key="4">
    <source>
        <dbReference type="Google" id="ProtNLM"/>
    </source>
</evidence>
<dbReference type="InterPro" id="IPR032092">
    <property type="entry name" value="PilW"/>
</dbReference>
<name>A0A9W6KAY9_9PSED</name>
<organism evidence="2 3">
    <name type="scientific">Pseudomonas turukhanskensis</name>
    <dbReference type="NCBI Taxonomy" id="1806536"/>
    <lineage>
        <taxon>Bacteria</taxon>
        <taxon>Pseudomonadati</taxon>
        <taxon>Pseudomonadota</taxon>
        <taxon>Gammaproteobacteria</taxon>
        <taxon>Pseudomonadales</taxon>
        <taxon>Pseudomonadaceae</taxon>
        <taxon>Pseudomonas</taxon>
    </lineage>
</organism>
<sequence>MRPTAAFAQKGLSLIELMVAMLLALILIGGVVQIFLSSRLTYSTTSALSAVQESGRFASEFLAFDIRNAAYKGECLAPINNLTGLTDARFTLDLGLEGWDNSETSLPTWFDADDRLEGTDIILLKHAVNSSGAVVNTGETVAPDDTEITLAQASGIPTGTVLVASDPIGCDIFLNQSANTDSAVSRETSGTFSHDYADDLEILSYQSAVYFIKAGAAGEVPSLWRIRYNNGSAGMAAEQMVEGVQDMQIQYAVGDANLAITGDYVDADDITDWSKVVSARFSLLVVSRDANVVAQNQVISFNGADVTIENRRLAQVFTSTVGIRNRLP</sequence>